<dbReference type="KEGG" id="rue:DT065_13470"/>
<comment type="subcellular location">
    <subcellularLocation>
        <location evidence="2">Cell inner membrane</location>
    </subcellularLocation>
    <subcellularLocation>
        <location evidence="1">Periplasm</location>
    </subcellularLocation>
</comment>
<evidence type="ECO:0000256" key="8">
    <source>
        <dbReference type="ARBA" id="ARBA00023136"/>
    </source>
</evidence>
<dbReference type="AlphaFoldDB" id="A0A345C130"/>
<dbReference type="GO" id="GO:0042597">
    <property type="term" value="C:periplasmic space"/>
    <property type="evidence" value="ECO:0007669"/>
    <property type="project" value="UniProtKB-SubCell"/>
</dbReference>
<dbReference type="InterPro" id="IPR044527">
    <property type="entry name" value="NrtA/CpmA_ABC-bd_dom"/>
</dbReference>
<dbReference type="NCBIfam" id="TIGR01728">
    <property type="entry name" value="SsuA_fam"/>
    <property type="match status" value="1"/>
</dbReference>
<dbReference type="Gene3D" id="3.40.190.10">
    <property type="entry name" value="Periplasmic binding protein-like II"/>
    <property type="match status" value="2"/>
</dbReference>
<keyword evidence="7" id="KW-0732">Signal</keyword>
<organism evidence="9 10">
    <name type="scientific">Salicibibacter kimchii</name>
    <dbReference type="NCBI Taxonomy" id="2099786"/>
    <lineage>
        <taxon>Bacteria</taxon>
        <taxon>Bacillati</taxon>
        <taxon>Bacillota</taxon>
        <taxon>Bacilli</taxon>
        <taxon>Bacillales</taxon>
        <taxon>Bacillaceae</taxon>
        <taxon>Salicibibacter</taxon>
    </lineage>
</organism>
<sequence>MKKIMAGFGAFLLLGAAGCGGGSEENADEVRIGYFPNFTHITTVVALENGYFQEEFGEDINIETSTFPDGSAFMEAMSTQDFDIGTVGPSPATTTYQRNPEHEIIAGAVNGGAVLATREGAGIESVEDLDGMSVAIPTIGSTQDIMLRETLSEVGLDVEDSDGTVSMLPQAPADTSTLFLQDDVDAAATQEPWGVYLENQADADILLDEEEFAWGTASTTTVVTARNAFTEGNPDLTEDYLRAHIRAIEFIEENQQEAVEIFIDHIEDIAGNELDYEETMEASDRLNPTYEINEEVLQEMATISYEAEYMQSDDIEGLVNRAFLEAALEEE</sequence>
<dbReference type="PROSITE" id="PS51257">
    <property type="entry name" value="PROKAR_LIPOPROTEIN"/>
    <property type="match status" value="1"/>
</dbReference>
<dbReference type="SUPFAM" id="SSF53850">
    <property type="entry name" value="Periplasmic binding protein-like II"/>
    <property type="match status" value="1"/>
</dbReference>
<keyword evidence="8" id="KW-0472">Membrane</keyword>
<name>A0A345C130_9BACI</name>
<evidence type="ECO:0000313" key="9">
    <source>
        <dbReference type="EMBL" id="AXF56911.1"/>
    </source>
</evidence>
<comment type="similarity">
    <text evidence="3">Belongs to the bacterial solute-binding protein SsuA/TauA family.</text>
</comment>
<keyword evidence="10" id="KW-1185">Reference proteome</keyword>
<dbReference type="RefSeq" id="WP_114374257.1">
    <property type="nucleotide sequence ID" value="NZ_CP031092.1"/>
</dbReference>
<dbReference type="Pfam" id="PF13379">
    <property type="entry name" value="NMT1_2"/>
    <property type="match status" value="1"/>
</dbReference>
<keyword evidence="6" id="KW-0997">Cell inner membrane</keyword>
<evidence type="ECO:0000256" key="1">
    <source>
        <dbReference type="ARBA" id="ARBA00004418"/>
    </source>
</evidence>
<keyword evidence="5" id="KW-1003">Cell membrane</keyword>
<dbReference type="OrthoDB" id="506341at2"/>
<gene>
    <name evidence="9" type="ORF">DT065_13470</name>
</gene>
<protein>
    <submittedName>
        <fullName evidence="9">Aliphatic sulfonate ABC transporter substrate-binding protein</fullName>
    </submittedName>
</protein>
<evidence type="ECO:0000256" key="5">
    <source>
        <dbReference type="ARBA" id="ARBA00022475"/>
    </source>
</evidence>
<accession>A0A345C130</accession>
<evidence type="ECO:0000256" key="7">
    <source>
        <dbReference type="ARBA" id="ARBA00022729"/>
    </source>
</evidence>
<dbReference type="PANTHER" id="PTHR30024">
    <property type="entry name" value="ALIPHATIC SULFONATES-BINDING PROTEIN-RELATED"/>
    <property type="match status" value="1"/>
</dbReference>
<reference evidence="9 10" key="1">
    <citation type="journal article" date="2018" name="J. Microbiol.">
        <title>Salicibibacter kimchii gen. nov., sp. nov., a moderately halophilic and alkalitolerant bacterium in the family Bacillaceae, isolated from kimchi.</title>
        <authorList>
            <person name="Jang J.Y."/>
            <person name="Oh Y.J."/>
            <person name="Lim S.K."/>
            <person name="Park H.K."/>
            <person name="Lee C."/>
            <person name="Kim J.Y."/>
            <person name="Lee M.A."/>
            <person name="Choi H.J."/>
        </authorList>
    </citation>
    <scope>NUCLEOTIDE SEQUENCE [LARGE SCALE GENOMIC DNA]</scope>
    <source>
        <strain evidence="9 10">NKC1-1</strain>
    </source>
</reference>
<evidence type="ECO:0000256" key="6">
    <source>
        <dbReference type="ARBA" id="ARBA00022519"/>
    </source>
</evidence>
<evidence type="ECO:0000256" key="3">
    <source>
        <dbReference type="ARBA" id="ARBA00010742"/>
    </source>
</evidence>
<dbReference type="PANTHER" id="PTHR30024:SF47">
    <property type="entry name" value="TAURINE-BINDING PERIPLASMIC PROTEIN"/>
    <property type="match status" value="1"/>
</dbReference>
<keyword evidence="4" id="KW-0813">Transport</keyword>
<dbReference type="Proteomes" id="UP000252100">
    <property type="component" value="Chromosome"/>
</dbReference>
<evidence type="ECO:0000256" key="2">
    <source>
        <dbReference type="ARBA" id="ARBA00004533"/>
    </source>
</evidence>
<dbReference type="EMBL" id="CP031092">
    <property type="protein sequence ID" value="AXF56911.1"/>
    <property type="molecule type" value="Genomic_DNA"/>
</dbReference>
<proteinExistence type="inferred from homology"/>
<dbReference type="CDD" id="cd13553">
    <property type="entry name" value="PBP2_NrtA_CpmA_like"/>
    <property type="match status" value="1"/>
</dbReference>
<dbReference type="InterPro" id="IPR010067">
    <property type="entry name" value="ABC_SsuA_sub-bd"/>
</dbReference>
<dbReference type="GO" id="GO:0005886">
    <property type="term" value="C:plasma membrane"/>
    <property type="evidence" value="ECO:0007669"/>
    <property type="project" value="UniProtKB-SubCell"/>
</dbReference>
<dbReference type="GO" id="GO:0042626">
    <property type="term" value="F:ATPase-coupled transmembrane transporter activity"/>
    <property type="evidence" value="ECO:0007669"/>
    <property type="project" value="InterPro"/>
</dbReference>
<evidence type="ECO:0000313" key="10">
    <source>
        <dbReference type="Proteomes" id="UP000252100"/>
    </source>
</evidence>
<evidence type="ECO:0000256" key="4">
    <source>
        <dbReference type="ARBA" id="ARBA00022448"/>
    </source>
</evidence>